<organism evidence="2">
    <name type="scientific">marine metagenome</name>
    <dbReference type="NCBI Taxonomy" id="408172"/>
    <lineage>
        <taxon>unclassified sequences</taxon>
        <taxon>metagenomes</taxon>
        <taxon>ecological metagenomes</taxon>
    </lineage>
</organism>
<keyword evidence="1" id="KW-0472">Membrane</keyword>
<feature type="transmembrane region" description="Helical" evidence="1">
    <location>
        <begin position="54"/>
        <end position="79"/>
    </location>
</feature>
<evidence type="ECO:0000256" key="1">
    <source>
        <dbReference type="SAM" id="Phobius"/>
    </source>
</evidence>
<reference evidence="2" key="1">
    <citation type="submission" date="2018-05" db="EMBL/GenBank/DDBJ databases">
        <authorList>
            <person name="Lanie J.A."/>
            <person name="Ng W.-L."/>
            <person name="Kazmierczak K.M."/>
            <person name="Andrzejewski T.M."/>
            <person name="Davidsen T.M."/>
            <person name="Wayne K.J."/>
            <person name="Tettelin H."/>
            <person name="Glass J.I."/>
            <person name="Rusch D."/>
            <person name="Podicherti R."/>
            <person name="Tsui H.-C.T."/>
            <person name="Winkler M.E."/>
        </authorList>
    </citation>
    <scope>NUCLEOTIDE SEQUENCE</scope>
</reference>
<accession>A0A382SRN8</accession>
<feature type="transmembrane region" description="Helical" evidence="1">
    <location>
        <begin position="206"/>
        <end position="229"/>
    </location>
</feature>
<evidence type="ECO:0000313" key="2">
    <source>
        <dbReference type="EMBL" id="SVD12145.1"/>
    </source>
</evidence>
<name>A0A382SRN8_9ZZZZ</name>
<sequence length="239" mass="25056">MGSLFDVPIAFAFTAGMVAAFNPCGAAMLPAYIGYQLGDPGVSADPTKALLRGFYLGGVVTAGFVSLSLVVGLVVVIGAGILLKFIPFAGLSVGVSVVLLGGWLLISGRNLGIYRGIGISPGHRRGFKDVFLFGVAYAICSLGCAFPVFLAAVGILGIRSLGDMELLPFVARFSSYGLGMGFVLTGVTLGVIFLKEAVSYILHRIFPYFTTVGNLSLIVSGSYLIWYWTLGDGSLLLFD</sequence>
<feature type="transmembrane region" description="Helical" evidence="1">
    <location>
        <begin position="130"/>
        <end position="156"/>
    </location>
</feature>
<feature type="transmembrane region" description="Helical" evidence="1">
    <location>
        <begin position="12"/>
        <end position="33"/>
    </location>
</feature>
<dbReference type="AlphaFoldDB" id="A0A382SRN8"/>
<keyword evidence="1" id="KW-1133">Transmembrane helix</keyword>
<feature type="transmembrane region" description="Helical" evidence="1">
    <location>
        <begin position="85"/>
        <end position="106"/>
    </location>
</feature>
<gene>
    <name evidence="2" type="ORF">METZ01_LOCUS364999</name>
</gene>
<proteinExistence type="predicted"/>
<evidence type="ECO:0008006" key="3">
    <source>
        <dbReference type="Google" id="ProtNLM"/>
    </source>
</evidence>
<feature type="transmembrane region" description="Helical" evidence="1">
    <location>
        <begin position="176"/>
        <end position="194"/>
    </location>
</feature>
<dbReference type="EMBL" id="UINC01130830">
    <property type="protein sequence ID" value="SVD12145.1"/>
    <property type="molecule type" value="Genomic_DNA"/>
</dbReference>
<keyword evidence="1" id="KW-0812">Transmembrane</keyword>
<protein>
    <recommendedName>
        <fullName evidence="3">Cytochrome C biogenesis protein transmembrane domain-containing protein</fullName>
    </recommendedName>
</protein>